<dbReference type="InterPro" id="IPR050357">
    <property type="entry name" value="Arrestin_domain-protein"/>
</dbReference>
<dbReference type="EMBL" id="JACVVK020000464">
    <property type="protein sequence ID" value="KAK7473588.1"/>
    <property type="molecule type" value="Genomic_DNA"/>
</dbReference>
<comment type="caution">
    <text evidence="3">The sequence shown here is derived from an EMBL/GenBank/DDBJ whole genome shotgun (WGS) entry which is preliminary data.</text>
</comment>
<name>A0ABD0JF75_9CAEN</name>
<dbReference type="SMART" id="SM01017">
    <property type="entry name" value="Arrestin_C"/>
    <property type="match status" value="1"/>
</dbReference>
<feature type="region of interest" description="Disordered" evidence="1">
    <location>
        <begin position="181"/>
        <end position="216"/>
    </location>
</feature>
<protein>
    <recommendedName>
        <fullName evidence="2">Arrestin C-terminal-like domain-containing protein</fullName>
    </recommendedName>
</protein>
<dbReference type="InterPro" id="IPR014752">
    <property type="entry name" value="Arrestin-like_C"/>
</dbReference>
<evidence type="ECO:0000256" key="1">
    <source>
        <dbReference type="SAM" id="MobiDB-lite"/>
    </source>
</evidence>
<dbReference type="Pfam" id="PF02752">
    <property type="entry name" value="Arrestin_C"/>
    <property type="match status" value="1"/>
</dbReference>
<evidence type="ECO:0000313" key="4">
    <source>
        <dbReference type="Proteomes" id="UP001519460"/>
    </source>
</evidence>
<dbReference type="Proteomes" id="UP001519460">
    <property type="component" value="Unassembled WGS sequence"/>
</dbReference>
<evidence type="ECO:0000259" key="2">
    <source>
        <dbReference type="SMART" id="SM01017"/>
    </source>
</evidence>
<proteinExistence type="predicted"/>
<sequence>MPVQGQNQKMICCLCCASGPIVAEFRLERRGYVPGEAISLFADIRNNSNRRMDRSYIDLRMITMFHATSKSRTVTKEIGRMTERPIEEGKSFSWEGQQFVLPPLPPSYLVGCRIIDVRYVLQLNVDPSGPAVDLEVPLEIIIGTIPLRRVVEQFPPRAPPAMSPPQAGYSMGPGYPMGTMHPSPEGATAPPMEPAMPYAPPTNIPNLPPPSYSESVFGKVNVKDEDDSDHMHGNLDYAPVYPYYDWGHQPTIMGDGKH</sequence>
<keyword evidence="4" id="KW-1185">Reference proteome</keyword>
<evidence type="ECO:0000313" key="3">
    <source>
        <dbReference type="EMBL" id="KAK7473588.1"/>
    </source>
</evidence>
<organism evidence="3 4">
    <name type="scientific">Batillaria attramentaria</name>
    <dbReference type="NCBI Taxonomy" id="370345"/>
    <lineage>
        <taxon>Eukaryota</taxon>
        <taxon>Metazoa</taxon>
        <taxon>Spiralia</taxon>
        <taxon>Lophotrochozoa</taxon>
        <taxon>Mollusca</taxon>
        <taxon>Gastropoda</taxon>
        <taxon>Caenogastropoda</taxon>
        <taxon>Sorbeoconcha</taxon>
        <taxon>Cerithioidea</taxon>
        <taxon>Batillariidae</taxon>
        <taxon>Batillaria</taxon>
    </lineage>
</organism>
<dbReference type="PANTHER" id="PTHR11188">
    <property type="entry name" value="ARRESTIN DOMAIN CONTAINING PROTEIN"/>
    <property type="match status" value="1"/>
</dbReference>
<dbReference type="Gene3D" id="2.60.40.640">
    <property type="match status" value="1"/>
</dbReference>
<gene>
    <name evidence="3" type="ORF">BaRGS_00035191</name>
</gene>
<feature type="compositionally biased region" description="Pro residues" evidence="1">
    <location>
        <begin position="191"/>
        <end position="211"/>
    </location>
</feature>
<dbReference type="PANTHER" id="PTHR11188:SF17">
    <property type="entry name" value="FI21816P1"/>
    <property type="match status" value="1"/>
</dbReference>
<dbReference type="SUPFAM" id="SSF81296">
    <property type="entry name" value="E set domains"/>
    <property type="match status" value="1"/>
</dbReference>
<dbReference type="AlphaFoldDB" id="A0ABD0JF75"/>
<dbReference type="InterPro" id="IPR011022">
    <property type="entry name" value="Arrestin_C-like"/>
</dbReference>
<dbReference type="InterPro" id="IPR014756">
    <property type="entry name" value="Ig_E-set"/>
</dbReference>
<accession>A0ABD0JF75</accession>
<feature type="domain" description="Arrestin C-terminal-like" evidence="2">
    <location>
        <begin position="17"/>
        <end position="147"/>
    </location>
</feature>
<reference evidence="3 4" key="1">
    <citation type="journal article" date="2023" name="Sci. Data">
        <title>Genome assembly of the Korean intertidal mud-creeper Batillaria attramentaria.</title>
        <authorList>
            <person name="Patra A.K."/>
            <person name="Ho P.T."/>
            <person name="Jun S."/>
            <person name="Lee S.J."/>
            <person name="Kim Y."/>
            <person name="Won Y.J."/>
        </authorList>
    </citation>
    <scope>NUCLEOTIDE SEQUENCE [LARGE SCALE GENOMIC DNA]</scope>
    <source>
        <strain evidence="3">Wonlab-2016</strain>
    </source>
</reference>